<feature type="compositionally biased region" description="Polar residues" evidence="9">
    <location>
        <begin position="46"/>
        <end position="72"/>
    </location>
</feature>
<dbReference type="GO" id="GO:0003697">
    <property type="term" value="F:single-stranded DNA binding"/>
    <property type="evidence" value="ECO:0007669"/>
    <property type="project" value="TreeGrafter"/>
</dbReference>
<dbReference type="OMA" id="IILNACW"/>
<accession>A0A200QIZ0</accession>
<evidence type="ECO:0000256" key="3">
    <source>
        <dbReference type="ARBA" id="ARBA00006332"/>
    </source>
</evidence>
<feature type="compositionally biased region" description="Polar residues" evidence="9">
    <location>
        <begin position="979"/>
        <end position="998"/>
    </location>
</feature>
<dbReference type="GO" id="GO:1990879">
    <property type="term" value="C:CST complex"/>
    <property type="evidence" value="ECO:0007669"/>
    <property type="project" value="TreeGrafter"/>
</dbReference>
<feature type="region of interest" description="Disordered" evidence="9">
    <location>
        <begin position="974"/>
        <end position="998"/>
    </location>
</feature>
<dbReference type="GO" id="GO:0010833">
    <property type="term" value="P:telomere maintenance via telomere lengthening"/>
    <property type="evidence" value="ECO:0007669"/>
    <property type="project" value="TreeGrafter"/>
</dbReference>
<sequence>MQDPKILSLSELIQHSRLLTGASSLNSSSSSSSSTTISNNPISRSPSQSKLKSRTPSDSSPTNSVSEEFFSDQNPNPVILESINYPTVIFGTLNLPSDDNPSTSNSMSRCYKKCCFSFSDGSSRVCCSVLDLDIVKEIGRRIHVLSWNFIPFQCGGGLLEIIRWRIPDDSEGKISRCSNVGDFPLASTSFSPEEHFNACSVIHGRIESVSPVSVIPCTVQNRHSQINSHHNSTNPRNLSGFLAELMACKCELCSSKTPEMAQQDPSQGENCHSFTVPVIVYFFGSASSWHPMVSQLLGNVVRITGLKKKLVFIGKEDSYSMLITTDKAALHMVLSSPQGFPSRRTIIKGSGEFGAYTGIVTGVYMQGMVVELDEKVWLLLTDRQLAPPHSMRVGAFISLSNVHFVRPKFSWTRMLLLGTCFKTSIKVKSFSPLETQCHTWSQMQSLLGKFTESLVFSARFWLLLMISCFKKIFSGIVSEKKILGSKNKKGLIQMYATSCLPSCVFRPRHGVFMEFCKHDLCGCGNEPNYSPLKLVIPISNFISHCEAMWGTVLLEMQNDSEVIGKKKSFSLCSCERQSYCQMIRRIMSSEDLGIVLMGTLQVSLSSGRLQLIDATGSIDVVIPDFPSYCDASSVYEVRYYNVVIEGLPAEVGALGLHKHESFSCRGIFHNVPPKGERKPSAIYVHFYLRDATCLNVCLRLPFCTDGIDKLKGIKDGVFHLLLVAHKFPAILDFQGDPIIPKKSSSFAEAIILPWHLLLPGEHGEAQVTEAPKDKPKEHVEYHRRNYSENLCNKRPKLAHTSDRDSTSSSNRNMGVAISGSFDCQINWFFPDTGISIDHKLSNSPAAHEVHRVVLNSSFNEHGLARAGFLIRANSGAMDGVVGKSSAQKVLLEFMSETFSKYQLLRVGTYYMIKYDKEELPHNVNYHEIRDHVFCGKVLVTSQTPMWSLSLLCSEVPSPSELLKNHVLPSASIRKDAVPSKSSPNSELFFQRSPSQSSETCTDVNLHLSADALGRLKVDIEALKDGSINAISISGEGANIATCIGTTTAAPLQSSGTADPGCSLPQGNLISIHGNVVDVHSFDFDFASHEAIGDTRQLRSFHGVLRSICIQVSEDHHRVRLRGALSKHAYPVGMGPGVYATFHRVLVIGQNELMLTPVSSIIINSIKEVNRNYSDRCSCPRFGSDILNAEMLDTVSLGLISELIQCQDSKPMRFRCRVVAINILMLEKQECEFKQPQMKDKFKAPAANIPLAAFDPLNHLCPDDGSSLCCCWASAERAATLLRLHEGTPVKAISNSSWILKTARQIKAQSSTYYHLQKILEKHNKITLRNNDAMLDSSCQDLSFTVNSEDMLSSSDENFLKCIIFNACCGSIINVVGTKMDSNAVRHLQDFTETNITEHSMQNIWAMEVQYINSRAEASNMIQELM</sequence>
<feature type="region of interest" description="Disordered" evidence="9">
    <location>
        <begin position="22"/>
        <end position="72"/>
    </location>
</feature>
<keyword evidence="6" id="KW-0779">Telomere</keyword>
<evidence type="ECO:0000313" key="10">
    <source>
        <dbReference type="EMBL" id="OVA10488.1"/>
    </source>
</evidence>
<keyword evidence="11" id="KW-1185">Reference proteome</keyword>
<evidence type="ECO:0000256" key="9">
    <source>
        <dbReference type="SAM" id="MobiDB-lite"/>
    </source>
</evidence>
<dbReference type="FunCoup" id="A0A200QIZ0">
    <property type="interactions" value="1198"/>
</dbReference>
<evidence type="ECO:0000256" key="6">
    <source>
        <dbReference type="ARBA" id="ARBA00022895"/>
    </source>
</evidence>
<dbReference type="InterPro" id="IPR028262">
    <property type="entry name" value="CTC1_plant"/>
</dbReference>
<evidence type="ECO:0000256" key="1">
    <source>
        <dbReference type="ARBA" id="ARBA00004123"/>
    </source>
</evidence>
<dbReference type="STRING" id="56857.A0A200QIZ0"/>
<keyword evidence="5" id="KW-0158">Chromosome</keyword>
<comment type="similarity">
    <text evidence="3">Belongs to the CTC1 family.</text>
</comment>
<dbReference type="PANTHER" id="PTHR14865">
    <property type="entry name" value="CST COMPLEX SUBUNIT CTC1"/>
    <property type="match status" value="1"/>
</dbReference>
<proteinExistence type="inferred from homology"/>
<dbReference type="InterPro" id="IPR042617">
    <property type="entry name" value="CTC1-like"/>
</dbReference>
<dbReference type="InParanoid" id="A0A200QIZ0"/>
<evidence type="ECO:0000313" key="11">
    <source>
        <dbReference type="Proteomes" id="UP000195402"/>
    </source>
</evidence>
<evidence type="ECO:0000256" key="7">
    <source>
        <dbReference type="ARBA" id="ARBA00023125"/>
    </source>
</evidence>
<name>A0A200QIZ0_MACCD</name>
<reference evidence="10 11" key="1">
    <citation type="journal article" date="2017" name="Mol. Plant">
        <title>The Genome of Medicinal Plant Macleaya cordata Provides New Insights into Benzylisoquinoline Alkaloids Metabolism.</title>
        <authorList>
            <person name="Liu X."/>
            <person name="Liu Y."/>
            <person name="Huang P."/>
            <person name="Ma Y."/>
            <person name="Qing Z."/>
            <person name="Tang Q."/>
            <person name="Cao H."/>
            <person name="Cheng P."/>
            <person name="Zheng Y."/>
            <person name="Yuan Z."/>
            <person name="Zhou Y."/>
            <person name="Liu J."/>
            <person name="Tang Z."/>
            <person name="Zhuo Y."/>
            <person name="Zhang Y."/>
            <person name="Yu L."/>
            <person name="Huang J."/>
            <person name="Yang P."/>
            <person name="Peng Q."/>
            <person name="Zhang J."/>
            <person name="Jiang W."/>
            <person name="Zhang Z."/>
            <person name="Lin K."/>
            <person name="Ro D.K."/>
            <person name="Chen X."/>
            <person name="Xiong X."/>
            <person name="Shang Y."/>
            <person name="Huang S."/>
            <person name="Zeng J."/>
        </authorList>
    </citation>
    <scope>NUCLEOTIDE SEQUENCE [LARGE SCALE GENOMIC DNA]</scope>
    <source>
        <strain evidence="11">cv. BLH2017</strain>
        <tissue evidence="10">Root</tissue>
    </source>
</reference>
<evidence type="ECO:0000256" key="2">
    <source>
        <dbReference type="ARBA" id="ARBA00004574"/>
    </source>
</evidence>
<comment type="subcellular location">
    <subcellularLocation>
        <location evidence="2">Chromosome</location>
        <location evidence="2">Telomere</location>
    </subcellularLocation>
    <subcellularLocation>
        <location evidence="1">Nucleus</location>
    </subcellularLocation>
</comment>
<evidence type="ECO:0000256" key="4">
    <source>
        <dbReference type="ARBA" id="ARBA00016175"/>
    </source>
</evidence>
<evidence type="ECO:0000256" key="5">
    <source>
        <dbReference type="ARBA" id="ARBA00022454"/>
    </source>
</evidence>
<protein>
    <recommendedName>
        <fullName evidence="4">CST complex subunit CTC1</fullName>
    </recommendedName>
</protein>
<dbReference type="Proteomes" id="UP000195402">
    <property type="component" value="Unassembled WGS sequence"/>
</dbReference>
<dbReference type="GO" id="GO:0042162">
    <property type="term" value="F:telomeric DNA binding"/>
    <property type="evidence" value="ECO:0007669"/>
    <property type="project" value="TreeGrafter"/>
</dbReference>
<gene>
    <name evidence="10" type="ORF">BVC80_8985g13</name>
</gene>
<keyword evidence="7" id="KW-0238">DNA-binding</keyword>
<dbReference type="PANTHER" id="PTHR14865:SF2">
    <property type="entry name" value="CST COMPLEX SUBUNIT CTC1"/>
    <property type="match status" value="1"/>
</dbReference>
<evidence type="ECO:0000256" key="8">
    <source>
        <dbReference type="ARBA" id="ARBA00023242"/>
    </source>
</evidence>
<comment type="caution">
    <text evidence="10">The sequence shown here is derived from an EMBL/GenBank/DDBJ whole genome shotgun (WGS) entry which is preliminary data.</text>
</comment>
<keyword evidence="8" id="KW-0539">Nucleus</keyword>
<organism evidence="10 11">
    <name type="scientific">Macleaya cordata</name>
    <name type="common">Five-seeded plume-poppy</name>
    <name type="synonym">Bocconia cordata</name>
    <dbReference type="NCBI Taxonomy" id="56857"/>
    <lineage>
        <taxon>Eukaryota</taxon>
        <taxon>Viridiplantae</taxon>
        <taxon>Streptophyta</taxon>
        <taxon>Embryophyta</taxon>
        <taxon>Tracheophyta</taxon>
        <taxon>Spermatophyta</taxon>
        <taxon>Magnoliopsida</taxon>
        <taxon>Ranunculales</taxon>
        <taxon>Papaveraceae</taxon>
        <taxon>Papaveroideae</taxon>
        <taxon>Macleaya</taxon>
    </lineage>
</organism>
<feature type="region of interest" description="Disordered" evidence="9">
    <location>
        <begin position="792"/>
        <end position="811"/>
    </location>
</feature>
<dbReference type="Pfam" id="PF15491">
    <property type="entry name" value="CTC1_2"/>
    <property type="match status" value="1"/>
</dbReference>
<dbReference type="GO" id="GO:0045740">
    <property type="term" value="P:positive regulation of DNA replication"/>
    <property type="evidence" value="ECO:0007669"/>
    <property type="project" value="TreeGrafter"/>
</dbReference>
<feature type="compositionally biased region" description="Low complexity" evidence="9">
    <location>
        <begin position="23"/>
        <end position="45"/>
    </location>
</feature>
<dbReference type="EMBL" id="MVGT01001900">
    <property type="protein sequence ID" value="OVA10488.1"/>
    <property type="molecule type" value="Genomic_DNA"/>
</dbReference>
<dbReference type="OrthoDB" id="2314520at2759"/>